<keyword evidence="10 12" id="KW-0472">Membrane</keyword>
<keyword evidence="5 12" id="KW-0812">Transmembrane</keyword>
<evidence type="ECO:0000256" key="11">
    <source>
        <dbReference type="ARBA" id="ARBA00023303"/>
    </source>
</evidence>
<keyword evidence="8 12" id="KW-1133">Transmembrane helix</keyword>
<accession>A0ABQ9K0U1</accession>
<evidence type="ECO:0000256" key="5">
    <source>
        <dbReference type="ARBA" id="ARBA00022692"/>
    </source>
</evidence>
<dbReference type="PROSITE" id="PS51013">
    <property type="entry name" value="PANNEXIN"/>
    <property type="match status" value="1"/>
</dbReference>
<dbReference type="Proteomes" id="UP001162164">
    <property type="component" value="Unassembled WGS sequence"/>
</dbReference>
<protein>
    <recommendedName>
        <fullName evidence="12">Innexin</fullName>
    </recommendedName>
</protein>
<evidence type="ECO:0000256" key="12">
    <source>
        <dbReference type="RuleBase" id="RU010713"/>
    </source>
</evidence>
<comment type="similarity">
    <text evidence="12">Belongs to the pannexin family.</text>
</comment>
<proteinExistence type="inferred from homology"/>
<evidence type="ECO:0000256" key="8">
    <source>
        <dbReference type="ARBA" id="ARBA00022989"/>
    </source>
</evidence>
<feature type="transmembrane region" description="Helical" evidence="12">
    <location>
        <begin position="184"/>
        <end position="208"/>
    </location>
</feature>
<evidence type="ECO:0000256" key="1">
    <source>
        <dbReference type="ARBA" id="ARBA00004610"/>
    </source>
</evidence>
<keyword evidence="11 12" id="KW-0407">Ion channel</keyword>
<comment type="caution">
    <text evidence="12">Lacks conserved residue(s) required for the propagation of feature annotation.</text>
</comment>
<keyword evidence="6" id="KW-0303">Gap junction</keyword>
<organism evidence="13 14">
    <name type="scientific">Molorchus minor</name>
    <dbReference type="NCBI Taxonomy" id="1323400"/>
    <lineage>
        <taxon>Eukaryota</taxon>
        <taxon>Metazoa</taxon>
        <taxon>Ecdysozoa</taxon>
        <taxon>Arthropoda</taxon>
        <taxon>Hexapoda</taxon>
        <taxon>Insecta</taxon>
        <taxon>Pterygota</taxon>
        <taxon>Neoptera</taxon>
        <taxon>Endopterygota</taxon>
        <taxon>Coleoptera</taxon>
        <taxon>Polyphaga</taxon>
        <taxon>Cucujiformia</taxon>
        <taxon>Chrysomeloidea</taxon>
        <taxon>Cerambycidae</taxon>
        <taxon>Lamiinae</taxon>
        <taxon>Monochamini</taxon>
        <taxon>Molorchus</taxon>
    </lineage>
</organism>
<evidence type="ECO:0000313" key="13">
    <source>
        <dbReference type="EMBL" id="KAJ8983929.1"/>
    </source>
</evidence>
<evidence type="ECO:0000256" key="6">
    <source>
        <dbReference type="ARBA" id="ARBA00022868"/>
    </source>
</evidence>
<dbReference type="PANTHER" id="PTHR11893:SF41">
    <property type="entry name" value="INNEXIN INX2"/>
    <property type="match status" value="1"/>
</dbReference>
<comment type="subcellular location">
    <subcellularLocation>
        <location evidence="1">Cell junction</location>
        <location evidence="1">Gap junction</location>
    </subcellularLocation>
    <subcellularLocation>
        <location evidence="2 12">Cell membrane</location>
        <topology evidence="2 12">Multi-pass membrane protein</topology>
    </subcellularLocation>
</comment>
<keyword evidence="3 12" id="KW-0813">Transport</keyword>
<evidence type="ECO:0000256" key="7">
    <source>
        <dbReference type="ARBA" id="ARBA00022949"/>
    </source>
</evidence>
<evidence type="ECO:0000256" key="3">
    <source>
        <dbReference type="ARBA" id="ARBA00022448"/>
    </source>
</evidence>
<dbReference type="PRINTS" id="PR01262">
    <property type="entry name" value="INNEXIN"/>
</dbReference>
<keyword evidence="14" id="KW-1185">Reference proteome</keyword>
<evidence type="ECO:0000256" key="4">
    <source>
        <dbReference type="ARBA" id="ARBA00022475"/>
    </source>
</evidence>
<reference evidence="13" key="1">
    <citation type="journal article" date="2023" name="Insect Mol. Biol.">
        <title>Genome sequencing provides insights into the evolution of gene families encoding plant cell wall-degrading enzymes in longhorned beetles.</title>
        <authorList>
            <person name="Shin N.R."/>
            <person name="Okamura Y."/>
            <person name="Kirsch R."/>
            <person name="Pauchet Y."/>
        </authorList>
    </citation>
    <scope>NUCLEOTIDE SEQUENCE</scope>
    <source>
        <strain evidence="13">MMC_N1</strain>
    </source>
</reference>
<keyword evidence="4" id="KW-1003">Cell membrane</keyword>
<sequence>MKTLTDDVLPGLGQVMEKFENVNRQSYYQWVCVVFCMQAMIFYLPRFLWKTWEGGRLKLLLTGLPGPIQSPNWNTVTRDRLIHYLLKGRCAHNIYVVRYSICEILNFLNVIGQIYFIDWFITGNFSMYGIAYASYSFINPMTRVFPKLTKCLYRKYGPSGSIQTKDALCILPLNVLNEKFFLVLWYWLFVLLLVSFCSLIYRALFLFVPKFRVYLLRAQTRNVDTRKARLIVDNITYGDFFILYKIGKNINPIMYKELVFGIHDYIINKGKSYNKNIDEV</sequence>
<evidence type="ECO:0000256" key="2">
    <source>
        <dbReference type="ARBA" id="ARBA00004651"/>
    </source>
</evidence>
<dbReference type="Pfam" id="PF00876">
    <property type="entry name" value="Innexin"/>
    <property type="match status" value="1"/>
</dbReference>
<keyword evidence="7" id="KW-0965">Cell junction</keyword>
<comment type="caution">
    <text evidence="13">The sequence shown here is derived from an EMBL/GenBank/DDBJ whole genome shotgun (WGS) entry which is preliminary data.</text>
</comment>
<evidence type="ECO:0000256" key="10">
    <source>
        <dbReference type="ARBA" id="ARBA00023136"/>
    </source>
</evidence>
<evidence type="ECO:0000256" key="9">
    <source>
        <dbReference type="ARBA" id="ARBA00023065"/>
    </source>
</evidence>
<dbReference type="PANTHER" id="PTHR11893">
    <property type="entry name" value="INNEXIN"/>
    <property type="match status" value="1"/>
</dbReference>
<evidence type="ECO:0000313" key="14">
    <source>
        <dbReference type="Proteomes" id="UP001162164"/>
    </source>
</evidence>
<dbReference type="InterPro" id="IPR000990">
    <property type="entry name" value="Innexin"/>
</dbReference>
<name>A0ABQ9K0U1_9CUCU</name>
<keyword evidence="9 12" id="KW-0406">Ion transport</keyword>
<gene>
    <name evidence="12" type="primary">inx</name>
    <name evidence="13" type="ORF">NQ317_008631</name>
</gene>
<feature type="transmembrane region" description="Helical" evidence="12">
    <location>
        <begin position="27"/>
        <end position="49"/>
    </location>
</feature>
<dbReference type="EMBL" id="JAPWTJ010000053">
    <property type="protein sequence ID" value="KAJ8983929.1"/>
    <property type="molecule type" value="Genomic_DNA"/>
</dbReference>
<comment type="function">
    <text evidence="12">Structural component of the gap junctions.</text>
</comment>